<dbReference type="InterPro" id="IPR018170">
    <property type="entry name" value="Aldo/ket_reductase_CS"/>
</dbReference>
<accession>A0ABV0GIZ9</accession>
<dbReference type="RefSeq" id="WP_347612321.1">
    <property type="nucleotide sequence ID" value="NZ_JBDPZC010000011.1"/>
</dbReference>
<dbReference type="InterPro" id="IPR036812">
    <property type="entry name" value="NAD(P)_OxRdtase_dom_sf"/>
</dbReference>
<organism evidence="2 3">
    <name type="scientific">Roseateles flavus</name>
    <dbReference type="NCBI Taxonomy" id="3149041"/>
    <lineage>
        <taxon>Bacteria</taxon>
        <taxon>Pseudomonadati</taxon>
        <taxon>Pseudomonadota</taxon>
        <taxon>Betaproteobacteria</taxon>
        <taxon>Burkholderiales</taxon>
        <taxon>Sphaerotilaceae</taxon>
        <taxon>Roseateles</taxon>
    </lineage>
</organism>
<dbReference type="PANTHER" id="PTHR43364">
    <property type="entry name" value="NADH-SPECIFIC METHYLGLYOXAL REDUCTASE-RELATED"/>
    <property type="match status" value="1"/>
</dbReference>
<feature type="domain" description="NADP-dependent oxidoreductase" evidence="1">
    <location>
        <begin position="16"/>
        <end position="312"/>
    </location>
</feature>
<dbReference type="Proteomes" id="UP001462640">
    <property type="component" value="Unassembled WGS sequence"/>
</dbReference>
<comment type="caution">
    <text evidence="2">The sequence shown here is derived from an EMBL/GenBank/DDBJ whole genome shotgun (WGS) entry which is preliminary data.</text>
</comment>
<dbReference type="EMBL" id="JBDPZC010000011">
    <property type="protein sequence ID" value="MEO3715071.1"/>
    <property type="molecule type" value="Genomic_DNA"/>
</dbReference>
<dbReference type="InterPro" id="IPR023210">
    <property type="entry name" value="NADP_OxRdtase_dom"/>
</dbReference>
<dbReference type="Pfam" id="PF00248">
    <property type="entry name" value="Aldo_ket_red"/>
    <property type="match status" value="1"/>
</dbReference>
<reference evidence="2 3" key="1">
    <citation type="submission" date="2024-05" db="EMBL/GenBank/DDBJ databases">
        <title>Roseateles sp. 2.12 16S ribosomal RNA gene Genome sequencing and assembly.</title>
        <authorList>
            <person name="Woo H."/>
        </authorList>
    </citation>
    <scope>NUCLEOTIDE SEQUENCE [LARGE SCALE GENOMIC DNA]</scope>
    <source>
        <strain evidence="2 3">2.12</strain>
    </source>
</reference>
<name>A0ABV0GIZ9_9BURK</name>
<evidence type="ECO:0000313" key="2">
    <source>
        <dbReference type="EMBL" id="MEO3715071.1"/>
    </source>
</evidence>
<dbReference type="CDD" id="cd19091">
    <property type="entry name" value="AKR_PsAKR"/>
    <property type="match status" value="1"/>
</dbReference>
<dbReference type="InterPro" id="IPR050523">
    <property type="entry name" value="AKR_Detox_Biosynth"/>
</dbReference>
<evidence type="ECO:0000259" key="1">
    <source>
        <dbReference type="Pfam" id="PF00248"/>
    </source>
</evidence>
<dbReference type="Gene3D" id="3.20.20.100">
    <property type="entry name" value="NADP-dependent oxidoreductase domain"/>
    <property type="match status" value="1"/>
</dbReference>
<dbReference type="PRINTS" id="PR00069">
    <property type="entry name" value="ALDKETRDTASE"/>
</dbReference>
<proteinExistence type="predicted"/>
<dbReference type="SUPFAM" id="SSF51430">
    <property type="entry name" value="NAD(P)-linked oxidoreductase"/>
    <property type="match status" value="1"/>
</dbReference>
<dbReference type="PANTHER" id="PTHR43364:SF18">
    <property type="entry name" value="OXIDOREDUCTASE"/>
    <property type="match status" value="1"/>
</dbReference>
<dbReference type="PROSITE" id="PS00062">
    <property type="entry name" value="ALDOKETO_REDUCTASE_2"/>
    <property type="match status" value="1"/>
</dbReference>
<dbReference type="InterPro" id="IPR020471">
    <property type="entry name" value="AKR"/>
</dbReference>
<gene>
    <name evidence="2" type="ORF">ABDJ40_20075</name>
</gene>
<protein>
    <submittedName>
        <fullName evidence="2">Aldo/keto reductase</fullName>
    </submittedName>
</protein>
<evidence type="ECO:0000313" key="3">
    <source>
        <dbReference type="Proteomes" id="UP001462640"/>
    </source>
</evidence>
<keyword evidence="3" id="KW-1185">Reference proteome</keyword>
<sequence length="343" mass="37452">MQRRWLGDHALSVPVLTLGTASFAPGAWSGGDVAEARRMVDICLDAGLNMFDTADVYSGGNAERVLGQALAGRRDRTLISTKVGLRSGPGPDEVGASRRHLLAAVDGMLQRLQTDYIDLLQLHSFDALTPVEETMETLDGLVRAGKVRQLGVSNFAGWQLMKAQSAALHRGWQPLVAHQVYYSLIGRDYEWELMPLGLDQGISALVWSPLGWGRLRGGTAAAAGARHQEQTPPYAPPVYDEALLQRVLAALGDVARDTGRSEAQVALNWLLQRPTVASLIIGVSSEAQLRSNIEATGWCLDDAHMRRLDEASAPSVPYPYWHQRAFPERNPLLPFIDPPAAHR</sequence>